<evidence type="ECO:0000256" key="1">
    <source>
        <dbReference type="ARBA" id="ARBA00022441"/>
    </source>
</evidence>
<evidence type="ECO:0000256" key="2">
    <source>
        <dbReference type="ARBA" id="ARBA00022737"/>
    </source>
</evidence>
<dbReference type="PANTHER" id="PTHR46093:SF3">
    <property type="entry name" value="ACYL-COA-BINDING DOMAIN-CONTAINING PROTEIN 4"/>
    <property type="match status" value="1"/>
</dbReference>
<dbReference type="AlphaFoldDB" id="A0A024TM39"/>
<dbReference type="eggNOG" id="KOG0379">
    <property type="taxonomic scope" value="Eukaryota"/>
</dbReference>
<keyword evidence="1" id="KW-0880">Kelch repeat</keyword>
<evidence type="ECO:0008006" key="4">
    <source>
        <dbReference type="Google" id="ProtNLM"/>
    </source>
</evidence>
<organism evidence="3">
    <name type="scientific">Aphanomyces invadans</name>
    <dbReference type="NCBI Taxonomy" id="157072"/>
    <lineage>
        <taxon>Eukaryota</taxon>
        <taxon>Sar</taxon>
        <taxon>Stramenopiles</taxon>
        <taxon>Oomycota</taxon>
        <taxon>Saprolegniomycetes</taxon>
        <taxon>Saprolegniales</taxon>
        <taxon>Verrucalvaceae</taxon>
        <taxon>Aphanomyces</taxon>
    </lineage>
</organism>
<dbReference type="GeneID" id="20088188"/>
<proteinExistence type="predicted"/>
<sequence>MAAKDCSRHARGALAAHLYHQAGSMFNFVYKNRPPEVSSVLDAGSISPLPLAMSLRRLGDAPLAQVIDSLTMDDVAMLMFVNHKFHTLVLRSLEGKCKLSCVLEHLPALLVAHRFQAPVPHTWVALYRTFACLNQFRWARCPIEMSNALTSQSIDRYEYTIDTTAQLLTRCGGHYRFEVWTLPISSIQLSRNDSDGAGGHDIPFTINIKGWTRLNVAGTEPTPRRHHSATWLPTKLVDQSLTRIRRLLIFGGHAERYPFQPFNDVAMCIENDACDFPTDVQGDSMTDIPFGVTWMMPEISGQAPFPRSGHVATLITRQAVAISGGSHGASPIPAFEIHLLHIDDDGFCSLRWSTPSCKTFCPRGRSFHSVFRYYIDQEGNYKTAIRLSSCSYVVFGGKQIGDTTGLYDAHQVAINIEENSCAWSHARLQGELPALRRGHSATSIGSKLLLVFGGELKECGSLDGTAYLFTAKRMLWRRIDAPGDCPCPRRGHAVQYSGTSVIVKGGFGSDHDKLPMSDAHMLVL</sequence>
<keyword evidence="2" id="KW-0677">Repeat</keyword>
<gene>
    <name evidence="3" type="ORF">H310_11138</name>
</gene>
<reference evidence="3" key="1">
    <citation type="submission" date="2013-12" db="EMBL/GenBank/DDBJ databases">
        <title>The Genome Sequence of Aphanomyces invadans NJM9701.</title>
        <authorList>
            <consortium name="The Broad Institute Genomics Platform"/>
            <person name="Russ C."/>
            <person name="Tyler B."/>
            <person name="van West P."/>
            <person name="Dieguez-Uribeondo J."/>
            <person name="Young S.K."/>
            <person name="Zeng Q."/>
            <person name="Gargeya S."/>
            <person name="Fitzgerald M."/>
            <person name="Abouelleil A."/>
            <person name="Alvarado L."/>
            <person name="Chapman S.B."/>
            <person name="Gainer-Dewar J."/>
            <person name="Goldberg J."/>
            <person name="Griggs A."/>
            <person name="Gujja S."/>
            <person name="Hansen M."/>
            <person name="Howarth C."/>
            <person name="Imamovic A."/>
            <person name="Ireland A."/>
            <person name="Larimer J."/>
            <person name="McCowan C."/>
            <person name="Murphy C."/>
            <person name="Pearson M."/>
            <person name="Poon T.W."/>
            <person name="Priest M."/>
            <person name="Roberts A."/>
            <person name="Saif S."/>
            <person name="Shea T."/>
            <person name="Sykes S."/>
            <person name="Wortman J."/>
            <person name="Nusbaum C."/>
            <person name="Birren B."/>
        </authorList>
    </citation>
    <scope>NUCLEOTIDE SEQUENCE [LARGE SCALE GENOMIC DNA]</scope>
    <source>
        <strain evidence="3">NJM9701</strain>
    </source>
</reference>
<name>A0A024TM39_9STRA</name>
<dbReference type="RefSeq" id="XP_008875926.1">
    <property type="nucleotide sequence ID" value="XM_008877704.1"/>
</dbReference>
<dbReference type="OrthoDB" id="10251073at2759"/>
<accession>A0A024TM39</accession>
<dbReference type="Pfam" id="PF24681">
    <property type="entry name" value="Kelch_KLHDC2_KLHL20_DRC7"/>
    <property type="match status" value="2"/>
</dbReference>
<dbReference type="SUPFAM" id="SSF117281">
    <property type="entry name" value="Kelch motif"/>
    <property type="match status" value="1"/>
</dbReference>
<dbReference type="EMBL" id="KI913981">
    <property type="protein sequence ID" value="ETV95225.1"/>
    <property type="molecule type" value="Genomic_DNA"/>
</dbReference>
<dbReference type="VEuPathDB" id="FungiDB:H310_11138"/>
<dbReference type="STRING" id="157072.A0A024TM39"/>
<dbReference type="InterPro" id="IPR015915">
    <property type="entry name" value="Kelch-typ_b-propeller"/>
</dbReference>
<dbReference type="Gene3D" id="2.120.10.80">
    <property type="entry name" value="Kelch-type beta propeller"/>
    <property type="match status" value="2"/>
</dbReference>
<dbReference type="PANTHER" id="PTHR46093">
    <property type="entry name" value="ACYL-COA-BINDING DOMAIN-CONTAINING PROTEIN 5"/>
    <property type="match status" value="1"/>
</dbReference>
<protein>
    <recommendedName>
        <fullName evidence="4">F-box domain-containing protein</fullName>
    </recommendedName>
</protein>
<evidence type="ECO:0000313" key="3">
    <source>
        <dbReference type="EMBL" id="ETV95225.1"/>
    </source>
</evidence>